<protein>
    <submittedName>
        <fullName evidence="2">Uncharacterized protein</fullName>
    </submittedName>
</protein>
<name>A0AA40CDA5_9PEZI</name>
<sequence>MVKIYDMYACPVLRPSVHTTLFIRFPKYFFPGYILHFACTAAVLQSGWIWVAGRQAIVGSADHPPGKNHQRVESRNQARSGQRSEVPALPHLTANPPPNVPQKDDVGGSIPTNPT</sequence>
<feature type="region of interest" description="Disordered" evidence="1">
    <location>
        <begin position="60"/>
        <end position="115"/>
    </location>
</feature>
<keyword evidence="3" id="KW-1185">Reference proteome</keyword>
<reference evidence="2" key="1">
    <citation type="submission" date="2023-06" db="EMBL/GenBank/DDBJ databases">
        <title>Genome-scale phylogeny and comparative genomics of the fungal order Sordariales.</title>
        <authorList>
            <consortium name="Lawrence Berkeley National Laboratory"/>
            <person name="Hensen N."/>
            <person name="Bonometti L."/>
            <person name="Westerberg I."/>
            <person name="Brannstrom I.O."/>
            <person name="Guillou S."/>
            <person name="Cros-Aarteil S."/>
            <person name="Calhoun S."/>
            <person name="Haridas S."/>
            <person name="Kuo A."/>
            <person name="Mondo S."/>
            <person name="Pangilinan J."/>
            <person name="Riley R."/>
            <person name="LaButti K."/>
            <person name="Andreopoulos B."/>
            <person name="Lipzen A."/>
            <person name="Chen C."/>
            <person name="Yanf M."/>
            <person name="Daum C."/>
            <person name="Ng V."/>
            <person name="Clum A."/>
            <person name="Steindorff A."/>
            <person name="Ohm R."/>
            <person name="Martin F."/>
            <person name="Silar P."/>
            <person name="Natvig D."/>
            <person name="Lalanne C."/>
            <person name="Gautier V."/>
            <person name="Ament-velasquez S.L."/>
            <person name="Kruys A."/>
            <person name="Hutchinson M.I."/>
            <person name="Powell A.J."/>
            <person name="Barry K."/>
            <person name="Miller A.N."/>
            <person name="Grigoriev I.V."/>
            <person name="Debuchy R."/>
            <person name="Gladieux P."/>
            <person name="Thoren M.H."/>
            <person name="Johannesson H."/>
        </authorList>
    </citation>
    <scope>NUCLEOTIDE SEQUENCE</scope>
    <source>
        <strain evidence="2">SMH3391-2</strain>
    </source>
</reference>
<dbReference type="AlphaFoldDB" id="A0AA40CDA5"/>
<gene>
    <name evidence="2" type="ORF">B0T17DRAFT_10972</name>
</gene>
<evidence type="ECO:0000313" key="2">
    <source>
        <dbReference type="EMBL" id="KAK0634611.1"/>
    </source>
</evidence>
<comment type="caution">
    <text evidence="2">The sequence shown here is derived from an EMBL/GenBank/DDBJ whole genome shotgun (WGS) entry which is preliminary data.</text>
</comment>
<organism evidence="2 3">
    <name type="scientific">Bombardia bombarda</name>
    <dbReference type="NCBI Taxonomy" id="252184"/>
    <lineage>
        <taxon>Eukaryota</taxon>
        <taxon>Fungi</taxon>
        <taxon>Dikarya</taxon>
        <taxon>Ascomycota</taxon>
        <taxon>Pezizomycotina</taxon>
        <taxon>Sordariomycetes</taxon>
        <taxon>Sordariomycetidae</taxon>
        <taxon>Sordariales</taxon>
        <taxon>Lasiosphaeriaceae</taxon>
        <taxon>Bombardia</taxon>
    </lineage>
</organism>
<dbReference type="Proteomes" id="UP001174934">
    <property type="component" value="Unassembled WGS sequence"/>
</dbReference>
<evidence type="ECO:0000313" key="3">
    <source>
        <dbReference type="Proteomes" id="UP001174934"/>
    </source>
</evidence>
<dbReference type="EMBL" id="JAULSR010000001">
    <property type="protein sequence ID" value="KAK0634611.1"/>
    <property type="molecule type" value="Genomic_DNA"/>
</dbReference>
<evidence type="ECO:0000256" key="1">
    <source>
        <dbReference type="SAM" id="MobiDB-lite"/>
    </source>
</evidence>
<proteinExistence type="predicted"/>
<accession>A0AA40CDA5</accession>